<feature type="signal peptide" evidence="1">
    <location>
        <begin position="1"/>
        <end position="29"/>
    </location>
</feature>
<proteinExistence type="predicted"/>
<reference evidence="2 3" key="1">
    <citation type="submission" date="2024-07" db="EMBL/GenBank/DDBJ databases">
        <title>Section-level genome sequencing and comparative genomics of Aspergillus sections Usti and Cavernicolus.</title>
        <authorList>
            <consortium name="Lawrence Berkeley National Laboratory"/>
            <person name="Nybo J.L."/>
            <person name="Vesth T.C."/>
            <person name="Theobald S."/>
            <person name="Frisvad J.C."/>
            <person name="Larsen T.O."/>
            <person name="Kjaerboelling I."/>
            <person name="Rothschild-Mancinelli K."/>
            <person name="Lyhne E.K."/>
            <person name="Kogle M.E."/>
            <person name="Barry K."/>
            <person name="Clum A."/>
            <person name="Na H."/>
            <person name="Ledsgaard L."/>
            <person name="Lin J."/>
            <person name="Lipzen A."/>
            <person name="Kuo A."/>
            <person name="Riley R."/>
            <person name="Mondo S."/>
            <person name="Labutti K."/>
            <person name="Haridas S."/>
            <person name="Pangalinan J."/>
            <person name="Salamov A.A."/>
            <person name="Simmons B.A."/>
            <person name="Magnuson J.K."/>
            <person name="Chen J."/>
            <person name="Drula E."/>
            <person name="Henrissat B."/>
            <person name="Wiebenga A."/>
            <person name="Lubbers R.J."/>
            <person name="Gomes A.C."/>
            <person name="Makela M.R."/>
            <person name="Stajich J."/>
            <person name="Grigoriev I.V."/>
            <person name="Mortensen U.H."/>
            <person name="De Vries R.P."/>
            <person name="Baker S.E."/>
            <person name="Andersen M.R."/>
        </authorList>
    </citation>
    <scope>NUCLEOTIDE SEQUENCE [LARGE SCALE GENOMIC DNA]</scope>
    <source>
        <strain evidence="2 3">CBS 588.65</strain>
    </source>
</reference>
<gene>
    <name evidence="2" type="ORF">BJX63DRAFT_376762</name>
</gene>
<dbReference type="EMBL" id="JBFXLT010000002">
    <property type="protein sequence ID" value="KAL2822522.1"/>
    <property type="molecule type" value="Genomic_DNA"/>
</dbReference>
<protein>
    <submittedName>
        <fullName evidence="2">Uncharacterized protein</fullName>
    </submittedName>
</protein>
<evidence type="ECO:0000256" key="1">
    <source>
        <dbReference type="SAM" id="SignalP"/>
    </source>
</evidence>
<accession>A0ABR4I6C8</accession>
<sequence>MQLSSPFAPQMSLIMVFFFFLCASPAPDCQHYISTWFLYDTIPQGVNPPTSLKIKTEIEGRIDRGREIMAVDSLAPADTFPVKDSIKRPRLILSLRRTESGS</sequence>
<evidence type="ECO:0000313" key="3">
    <source>
        <dbReference type="Proteomes" id="UP001610334"/>
    </source>
</evidence>
<comment type="caution">
    <text evidence="2">The sequence shown here is derived from an EMBL/GenBank/DDBJ whole genome shotgun (WGS) entry which is preliminary data.</text>
</comment>
<evidence type="ECO:0000313" key="2">
    <source>
        <dbReference type="EMBL" id="KAL2822522.1"/>
    </source>
</evidence>
<name>A0ABR4I6C8_9EURO</name>
<keyword evidence="1" id="KW-0732">Signal</keyword>
<dbReference type="Proteomes" id="UP001610334">
    <property type="component" value="Unassembled WGS sequence"/>
</dbReference>
<organism evidence="2 3">
    <name type="scientific">Aspergillus granulosus</name>
    <dbReference type="NCBI Taxonomy" id="176169"/>
    <lineage>
        <taxon>Eukaryota</taxon>
        <taxon>Fungi</taxon>
        <taxon>Dikarya</taxon>
        <taxon>Ascomycota</taxon>
        <taxon>Pezizomycotina</taxon>
        <taxon>Eurotiomycetes</taxon>
        <taxon>Eurotiomycetidae</taxon>
        <taxon>Eurotiales</taxon>
        <taxon>Aspergillaceae</taxon>
        <taxon>Aspergillus</taxon>
        <taxon>Aspergillus subgen. Nidulantes</taxon>
    </lineage>
</organism>
<keyword evidence="3" id="KW-1185">Reference proteome</keyword>
<feature type="chain" id="PRO_5045399178" evidence="1">
    <location>
        <begin position="30"/>
        <end position="102"/>
    </location>
</feature>